<name>A0A1E5IRI6_SHECO</name>
<dbReference type="OrthoDB" id="6272584at2"/>
<gene>
    <name evidence="2" type="ORF">BEL05_10005</name>
    <name evidence="1" type="ORF">TUM3794_35990</name>
</gene>
<dbReference type="AlphaFoldDB" id="A0A1E5IRI6"/>
<evidence type="ECO:0000313" key="1">
    <source>
        <dbReference type="EMBL" id="GIU45513.1"/>
    </source>
</evidence>
<keyword evidence="3" id="KW-1185">Reference proteome</keyword>
<dbReference type="RefSeq" id="WP_069671770.1">
    <property type="nucleotide sequence ID" value="NZ_BPEU01000033.1"/>
</dbReference>
<dbReference type="Proteomes" id="UP000773469">
    <property type="component" value="Unassembled WGS sequence"/>
</dbReference>
<dbReference type="EMBL" id="BPEU01000033">
    <property type="protein sequence ID" value="GIU45513.1"/>
    <property type="molecule type" value="Genomic_DNA"/>
</dbReference>
<dbReference type="STRING" id="23.BEL05_10005"/>
<protein>
    <submittedName>
        <fullName evidence="2">Uncharacterized protein</fullName>
    </submittedName>
</protein>
<reference evidence="1 3" key="2">
    <citation type="submission" date="2021-05" db="EMBL/GenBank/DDBJ databases">
        <title>Molecular characterization for Shewanella algae harboring chromosomal blaOXA-55-like strains isolated from clinical and environment sample.</title>
        <authorList>
            <person name="Ohama Y."/>
            <person name="Aoki K."/>
            <person name="Harada S."/>
            <person name="Moriya K."/>
            <person name="Ishii Y."/>
            <person name="Tateda K."/>
        </authorList>
    </citation>
    <scope>NUCLEOTIDE SEQUENCE [LARGE SCALE GENOMIC DNA]</scope>
    <source>
        <strain evidence="1 3">MBTL60-118</strain>
    </source>
</reference>
<dbReference type="EMBL" id="MCBT01000046">
    <property type="protein sequence ID" value="OEG72608.1"/>
    <property type="molecule type" value="Genomic_DNA"/>
</dbReference>
<proteinExistence type="predicted"/>
<organism evidence="2">
    <name type="scientific">Shewanella colwelliana</name>
    <name type="common">Alteromonas colwelliana</name>
    <dbReference type="NCBI Taxonomy" id="23"/>
    <lineage>
        <taxon>Bacteria</taxon>
        <taxon>Pseudomonadati</taxon>
        <taxon>Pseudomonadota</taxon>
        <taxon>Gammaproteobacteria</taxon>
        <taxon>Alteromonadales</taxon>
        <taxon>Shewanellaceae</taxon>
        <taxon>Shewanella</taxon>
    </lineage>
</organism>
<sequence>MRTSLIVLLLLLLCLPLSWAGQVVVRKSSEPFDAFAVRDKVLQEHAWQESLRLQQQIQVLQALPIGCVLIQRPYRHYGCGAAFYRPYHYQETGKKSSEVFIQIDPPE</sequence>
<evidence type="ECO:0000313" key="3">
    <source>
        <dbReference type="Proteomes" id="UP000773469"/>
    </source>
</evidence>
<dbReference type="Proteomes" id="UP000095230">
    <property type="component" value="Unassembled WGS sequence"/>
</dbReference>
<comment type="caution">
    <text evidence="2">The sequence shown here is derived from an EMBL/GenBank/DDBJ whole genome shotgun (WGS) entry which is preliminary data.</text>
</comment>
<accession>A0A1E5IRI6</accession>
<reference evidence="2" key="1">
    <citation type="submission" date="2016-07" db="EMBL/GenBank/DDBJ databases">
        <title>Whole-genome of two Shewanella species isolated from a digestive organ of sea cucumber Apostichopus japonicus Selenka 1867.</title>
        <authorList>
            <person name="Hong H.-H."/>
            <person name="Choi H."/>
            <person name="Cheon S."/>
            <person name="Oh J.-S."/>
            <person name="Lee H.-G."/>
            <person name="Park C."/>
        </authorList>
    </citation>
    <scope>NUCLEOTIDE SEQUENCE [LARGE SCALE GENOMIC DNA]</scope>
    <source>
        <strain evidence="2">CSB03KR</strain>
    </source>
</reference>
<evidence type="ECO:0000313" key="2">
    <source>
        <dbReference type="EMBL" id="OEG72608.1"/>
    </source>
</evidence>